<keyword evidence="4" id="KW-1185">Reference proteome</keyword>
<dbReference type="SUPFAM" id="SSF53067">
    <property type="entry name" value="Actin-like ATPase domain"/>
    <property type="match status" value="1"/>
</dbReference>
<dbReference type="InterPro" id="IPR036390">
    <property type="entry name" value="WH_DNA-bd_sf"/>
</dbReference>
<accession>A0A9X3E262</accession>
<dbReference type="SMART" id="SM00419">
    <property type="entry name" value="HTH_CRP"/>
    <property type="match status" value="1"/>
</dbReference>
<feature type="domain" description="HTH crp-type" evidence="2">
    <location>
        <begin position="21"/>
        <end position="79"/>
    </location>
</feature>
<dbReference type="PANTHER" id="PTHR18964">
    <property type="entry name" value="ROK (REPRESSOR, ORF, KINASE) FAMILY"/>
    <property type="match status" value="1"/>
</dbReference>
<dbReference type="Pfam" id="PF13412">
    <property type="entry name" value="HTH_24"/>
    <property type="match status" value="1"/>
</dbReference>
<proteinExistence type="inferred from homology"/>
<organism evidence="3 4">
    <name type="scientific">Kaistia nematophila</name>
    <dbReference type="NCBI Taxonomy" id="2994654"/>
    <lineage>
        <taxon>Bacteria</taxon>
        <taxon>Pseudomonadati</taxon>
        <taxon>Pseudomonadota</taxon>
        <taxon>Alphaproteobacteria</taxon>
        <taxon>Hyphomicrobiales</taxon>
        <taxon>Kaistiaceae</taxon>
        <taxon>Kaistia</taxon>
    </lineage>
</organism>
<dbReference type="PANTHER" id="PTHR18964:SF149">
    <property type="entry name" value="BIFUNCTIONAL UDP-N-ACETYLGLUCOSAMINE 2-EPIMERASE_N-ACETYLMANNOSAMINE KINASE"/>
    <property type="match status" value="1"/>
</dbReference>
<reference evidence="3" key="1">
    <citation type="submission" date="2022-11" db="EMBL/GenBank/DDBJ databases">
        <title>Biodiversity and phylogenetic relationships of bacteria.</title>
        <authorList>
            <person name="Machado R.A.R."/>
            <person name="Bhat A."/>
            <person name="Loulou A."/>
            <person name="Kallel S."/>
        </authorList>
    </citation>
    <scope>NUCLEOTIDE SEQUENCE</scope>
    <source>
        <strain evidence="3">K-TC2</strain>
    </source>
</reference>
<name>A0A9X3E262_9HYPH</name>
<comment type="caution">
    <text evidence="3">The sequence shown here is derived from an EMBL/GenBank/DDBJ whole genome shotgun (WGS) entry which is preliminary data.</text>
</comment>
<dbReference type="GO" id="GO:0006355">
    <property type="term" value="P:regulation of DNA-templated transcription"/>
    <property type="evidence" value="ECO:0007669"/>
    <property type="project" value="InterPro"/>
</dbReference>
<dbReference type="AlphaFoldDB" id="A0A9X3E262"/>
<comment type="similarity">
    <text evidence="1">Belongs to the ROK (NagC/XylR) family.</text>
</comment>
<evidence type="ECO:0000313" key="3">
    <source>
        <dbReference type="EMBL" id="MCX5569776.1"/>
    </source>
</evidence>
<dbReference type="Gene3D" id="1.10.10.10">
    <property type="entry name" value="Winged helix-like DNA-binding domain superfamily/Winged helix DNA-binding domain"/>
    <property type="match status" value="1"/>
</dbReference>
<dbReference type="InterPro" id="IPR000600">
    <property type="entry name" value="ROK"/>
</dbReference>
<dbReference type="RefSeq" id="WP_266338748.1">
    <property type="nucleotide sequence ID" value="NZ_JAPKNK010000004.1"/>
</dbReference>
<dbReference type="GO" id="GO:0003677">
    <property type="term" value="F:DNA binding"/>
    <property type="evidence" value="ECO:0007669"/>
    <property type="project" value="InterPro"/>
</dbReference>
<dbReference type="Gene3D" id="3.30.420.40">
    <property type="match status" value="2"/>
</dbReference>
<dbReference type="PROSITE" id="PS01125">
    <property type="entry name" value="ROK"/>
    <property type="match status" value="1"/>
</dbReference>
<protein>
    <submittedName>
        <fullName evidence="3">ROK family transcriptional regulator</fullName>
    </submittedName>
</protein>
<dbReference type="InterPro" id="IPR036388">
    <property type="entry name" value="WH-like_DNA-bd_sf"/>
</dbReference>
<dbReference type="InterPro" id="IPR043129">
    <property type="entry name" value="ATPase_NBD"/>
</dbReference>
<dbReference type="Proteomes" id="UP001144805">
    <property type="component" value="Unassembled WGS sequence"/>
</dbReference>
<sequence>MALRGTNQEFGRPYNRRIVLETIRLEAPIARGDIARQVGLTVQTVSTIIRELELQGFVMGAREAPKGRGLPRTSLMLNPDGGFAIGLHVTPVGIGAALVNLAGDIIGSRYHALAPVTPERSFEIFEILIAEMRALRPEGRMLGIGVAMPGPNDVESMSFVGPTTLEGWKGVDVGARLTAMTGLPTFVGTEPSAAALGERLYGKGRGLSSFYYLYVGVGFGGAMVHGGSVLLGAHGNAGEIGHIPLVPDGDLCPCGNRGCLERYVSQEALDRRLKAVDPTARVETALEDHLEVVEAWIVETAPVLRRAIATIENLFDPEGIVISGFVSEALLRRLFAATEPLMHSVAERSGRTSPRLLLSTEGKDAVMRGAAALAISGVLSPRFGLLFAGEEERAERDPIMAGPTKKEVAA</sequence>
<evidence type="ECO:0000256" key="1">
    <source>
        <dbReference type="ARBA" id="ARBA00006479"/>
    </source>
</evidence>
<gene>
    <name evidence="3" type="ORF">OSH07_11285</name>
</gene>
<dbReference type="EMBL" id="JAPKNK010000004">
    <property type="protein sequence ID" value="MCX5569776.1"/>
    <property type="molecule type" value="Genomic_DNA"/>
</dbReference>
<dbReference type="InterPro" id="IPR049874">
    <property type="entry name" value="ROK_cs"/>
</dbReference>
<evidence type="ECO:0000259" key="2">
    <source>
        <dbReference type="SMART" id="SM00419"/>
    </source>
</evidence>
<dbReference type="InterPro" id="IPR012318">
    <property type="entry name" value="HTH_CRP"/>
</dbReference>
<dbReference type="Pfam" id="PF00480">
    <property type="entry name" value="ROK"/>
    <property type="match status" value="1"/>
</dbReference>
<dbReference type="SUPFAM" id="SSF46785">
    <property type="entry name" value="Winged helix' DNA-binding domain"/>
    <property type="match status" value="1"/>
</dbReference>
<evidence type="ECO:0000313" key="4">
    <source>
        <dbReference type="Proteomes" id="UP001144805"/>
    </source>
</evidence>